<feature type="non-terminal residue" evidence="11">
    <location>
        <position position="1"/>
    </location>
</feature>
<dbReference type="SUPFAM" id="SSF57196">
    <property type="entry name" value="EGF/Laminin"/>
    <property type="match status" value="2"/>
</dbReference>
<evidence type="ECO:0000313" key="10">
    <source>
        <dbReference type="EMBL" id="CAF1078675.1"/>
    </source>
</evidence>
<sequence length="1407" mass="163819">KLTDTDLCAWEVVETRKHFLIHCPLHTLQRKRLYTDLKNELHDDPLLFEFLTLRLPLDTQDFQTRSFELRSLSSWRRSVVEVDNVILLSTRTDENIELKRNVIDHCLNNGTKYNFETLKKLVIEPAEILHWSSSIELVDRYAAYLESYDRNLSGSFLEMFEKDFICNCTKSGTFGKFCQYQFISYHNSFEETIVHQLKLKFEYFAGSQHIGNRTCYKTLTCDHGLLCLDWRELCDGKQQCIDGIDENNCELLEYNECQSDEYRCANGQCIDEKFFLDGQFDCMDRSDEQYKTLSIIFKYNFVYCGLKLDFNCEEVIMPRKDFSCGNGEIYPDRAVLKKKLINGEYCFSFRDKNFMCELDKYNPLWTMNNGQCVFYGKLEGNTTEDICLFLIKCGLMGGQGLECPCNGINCAPIIREQRCLNVDNLVEYPKGGIFAPYIRTFYVPEHIHSHRHPDYVMFTKSIKCSGFHVNAVNRSYYIPYDVDSFDRGNWRIFETLFCLNSTSENQNLSGPHYDLSCQNNFHHPTFQCSYGKHCISSYRVGDGNYDCLTAVDEQIVSEQYPILPVNCSVIQKHRFYCSINEPKCLLSTNLGDKLQHCTTNNRDEYSDEMKLLLSSVLCLNKNSIECDIVRKYIEQSSWTNTTSYYETNTSSPLVFSSTKTILFREYCDTFWDLKLGFDESSSLCKDWICPPNYYQCLNGQCIPLDWVCEGEWDCSDASDEEGLFTITKLSEHNSKIINLLNAQEACKKVHKIRPFSNICNFDEYPCLLANINEPHNMTNRPCINLTKIGDGIIDCYGGLDERNILSCTSQQMLGFNFACKSNISNLSSEFESCLLYTQQCMHRCLNGEDKALCFYLKNNSLLIRCDGTLHDTSETLYRDVHCFNQTCIPNARCNGNIECENGEDEYYCSSSTAPLFARYRSFGNKNIKTILKTISLPYYPKSSIETIIDNENKNNHYYDILFRGRKRLTSSRNGLNFVSSMLKYQNNNVNFSYFDPNNINDFILNAEEYLRFKSIEPWTCNRGVSVKKWLNNDEYDIECFCPPSYYGRFCQYFSDRLTIITHLDGVQQFYSNNVEILKNITIKVLITFLVNQTTIIDYNEIHFTPGLNDLDEKQRFYFVYPRPRLLSTEKPYSVRFEAFELNHNSSIRLLAVWIYKVDFNFLPSFRIAKILKFQLQQQQQQQNHICSTKSPCRNNGTCYRVMNMIDLSSYYCSCNSSFCGINCESIDNNYNCLSDHVCSSNALCRPSRLCLCPINRFGSTCHLKRQCDMFQNKNPCLNGGTCYVKYEPDALKQDYICVCLSNYFGDICQYTSVVLDIQYEISFFNTTILASVVQLLNFDNTTLDLLIRKQKVYKNQLLSSNIVYSERFMPVLGFLKIYHKQIESMVEPTVDYFLLYSRKEETNIKLN</sequence>
<dbReference type="EMBL" id="CAJOBA010009024">
    <property type="protein sequence ID" value="CAF3842006.1"/>
    <property type="molecule type" value="Genomic_DNA"/>
</dbReference>
<name>A0A8S2K9I4_9BILA</name>
<protein>
    <recommendedName>
        <fullName evidence="9">EGF-like domain-containing protein</fullName>
    </recommendedName>
</protein>
<dbReference type="GO" id="GO:0016192">
    <property type="term" value="P:vesicle-mediated transport"/>
    <property type="evidence" value="ECO:0007669"/>
    <property type="project" value="UniProtKB-ARBA"/>
</dbReference>
<dbReference type="Pfam" id="PF00008">
    <property type="entry name" value="EGF"/>
    <property type="match status" value="1"/>
</dbReference>
<evidence type="ECO:0000256" key="3">
    <source>
        <dbReference type="ARBA" id="ARBA00022737"/>
    </source>
</evidence>
<keyword evidence="7" id="KW-0245">EGF-like domain</keyword>
<feature type="domain" description="EGF-like" evidence="9">
    <location>
        <begin position="1182"/>
        <end position="1224"/>
    </location>
</feature>
<accession>A0A8S2K9I4</accession>
<dbReference type="SMART" id="SM00181">
    <property type="entry name" value="EGF"/>
    <property type="match status" value="3"/>
</dbReference>
<feature type="disulfide bond" evidence="7">
    <location>
        <begin position="1299"/>
        <end position="1308"/>
    </location>
</feature>
<feature type="disulfide bond" evidence="7">
    <location>
        <begin position="1214"/>
        <end position="1223"/>
    </location>
</feature>
<dbReference type="SMART" id="SM00192">
    <property type="entry name" value="LDLa"/>
    <property type="match status" value="6"/>
</dbReference>
<evidence type="ECO:0000313" key="11">
    <source>
        <dbReference type="EMBL" id="CAF3842006.1"/>
    </source>
</evidence>
<dbReference type="EMBL" id="CAJNOK010009010">
    <property type="protein sequence ID" value="CAF1078675.1"/>
    <property type="molecule type" value="Genomic_DNA"/>
</dbReference>
<dbReference type="Proteomes" id="UP000682733">
    <property type="component" value="Unassembled WGS sequence"/>
</dbReference>
<organism evidence="11 12">
    <name type="scientific">Didymodactylos carnosus</name>
    <dbReference type="NCBI Taxonomy" id="1234261"/>
    <lineage>
        <taxon>Eukaryota</taxon>
        <taxon>Metazoa</taxon>
        <taxon>Spiralia</taxon>
        <taxon>Gnathifera</taxon>
        <taxon>Rotifera</taxon>
        <taxon>Eurotatoria</taxon>
        <taxon>Bdelloidea</taxon>
        <taxon>Philodinida</taxon>
        <taxon>Philodinidae</taxon>
        <taxon>Didymodactylos</taxon>
    </lineage>
</organism>
<keyword evidence="2" id="KW-0812">Transmembrane</keyword>
<evidence type="ECO:0000256" key="7">
    <source>
        <dbReference type="PROSITE-ProRule" id="PRU00076"/>
    </source>
</evidence>
<dbReference type="InterPro" id="IPR050685">
    <property type="entry name" value="LDLR"/>
</dbReference>
<reference evidence="11" key="1">
    <citation type="submission" date="2021-02" db="EMBL/GenBank/DDBJ databases">
        <authorList>
            <person name="Nowell W R."/>
        </authorList>
    </citation>
    <scope>NUCLEOTIDE SEQUENCE</scope>
</reference>
<evidence type="ECO:0000256" key="5">
    <source>
        <dbReference type="ARBA" id="ARBA00023136"/>
    </source>
</evidence>
<dbReference type="Gene3D" id="2.10.25.10">
    <property type="entry name" value="Laminin"/>
    <property type="match status" value="2"/>
</dbReference>
<dbReference type="InterPro" id="IPR000742">
    <property type="entry name" value="EGF"/>
</dbReference>
<feature type="domain" description="EGF-like" evidence="9">
    <location>
        <begin position="1228"/>
        <end position="1262"/>
    </location>
</feature>
<dbReference type="InterPro" id="IPR002172">
    <property type="entry name" value="LDrepeatLR_classA_rpt"/>
</dbReference>
<feature type="disulfide bond" evidence="7">
    <location>
        <begin position="1252"/>
        <end position="1261"/>
    </location>
</feature>
<evidence type="ECO:0000313" key="12">
    <source>
        <dbReference type="Proteomes" id="UP000682733"/>
    </source>
</evidence>
<dbReference type="GO" id="GO:0005886">
    <property type="term" value="C:plasma membrane"/>
    <property type="evidence" value="ECO:0007669"/>
    <property type="project" value="TreeGrafter"/>
</dbReference>
<feature type="disulfide bond" evidence="8">
    <location>
        <begin position="234"/>
        <end position="249"/>
    </location>
</feature>
<feature type="domain" description="EGF-like" evidence="9">
    <location>
        <begin position="1263"/>
        <end position="1309"/>
    </location>
</feature>
<evidence type="ECO:0000256" key="8">
    <source>
        <dbReference type="PROSITE-ProRule" id="PRU00124"/>
    </source>
</evidence>
<dbReference type="InterPro" id="IPR036055">
    <property type="entry name" value="LDL_receptor-like_sf"/>
</dbReference>
<dbReference type="Pfam" id="PF00057">
    <property type="entry name" value="Ldl_recept_a"/>
    <property type="match status" value="2"/>
</dbReference>
<feature type="disulfide bond" evidence="8">
    <location>
        <begin position="264"/>
        <end position="282"/>
    </location>
</feature>
<proteinExistence type="predicted"/>
<keyword evidence="4" id="KW-1133">Transmembrane helix</keyword>
<dbReference type="PRINTS" id="PR00261">
    <property type="entry name" value="LDLRECEPTOR"/>
</dbReference>
<gene>
    <name evidence="10" type="ORF">OVA965_LOCUS18254</name>
    <name evidence="11" type="ORF">TMI583_LOCUS18262</name>
</gene>
<dbReference type="PROSITE" id="PS50068">
    <property type="entry name" value="LDLRA_2"/>
    <property type="match status" value="3"/>
</dbReference>
<comment type="subcellular location">
    <subcellularLocation>
        <location evidence="1">Membrane</location>
        <topology evidence="1">Single-pass membrane protein</topology>
    </subcellularLocation>
</comment>
<feature type="non-terminal residue" evidence="11">
    <location>
        <position position="1407"/>
    </location>
</feature>
<dbReference type="PROSITE" id="PS50026">
    <property type="entry name" value="EGF_3"/>
    <property type="match status" value="3"/>
</dbReference>
<evidence type="ECO:0000256" key="4">
    <source>
        <dbReference type="ARBA" id="ARBA00022989"/>
    </source>
</evidence>
<feature type="disulfide bond" evidence="8">
    <location>
        <begin position="696"/>
        <end position="714"/>
    </location>
</feature>
<dbReference type="PROSITE" id="PS00022">
    <property type="entry name" value="EGF_1"/>
    <property type="match status" value="3"/>
</dbReference>
<dbReference type="PANTHER" id="PTHR24270:SF61">
    <property type="entry name" value="EGF-LIKE DOMAIN-CONTAINING PROTEIN"/>
    <property type="match status" value="1"/>
</dbReference>
<dbReference type="Gene3D" id="4.10.400.10">
    <property type="entry name" value="Low-density Lipoprotein Receptor"/>
    <property type="match status" value="2"/>
</dbReference>
<dbReference type="Proteomes" id="UP000677228">
    <property type="component" value="Unassembled WGS sequence"/>
</dbReference>
<keyword evidence="5" id="KW-0472">Membrane</keyword>
<evidence type="ECO:0000256" key="6">
    <source>
        <dbReference type="ARBA" id="ARBA00023157"/>
    </source>
</evidence>
<feature type="disulfide bond" evidence="8">
    <location>
        <begin position="215"/>
        <end position="227"/>
    </location>
</feature>
<evidence type="ECO:0000256" key="1">
    <source>
        <dbReference type="ARBA" id="ARBA00004167"/>
    </source>
</evidence>
<feature type="disulfide bond" evidence="8">
    <location>
        <begin position="257"/>
        <end position="269"/>
    </location>
</feature>
<keyword evidence="6 7" id="KW-1015">Disulfide bond</keyword>
<comment type="caution">
    <text evidence="11">The sequence shown here is derived from an EMBL/GenBank/DDBJ whole genome shotgun (WGS) entry which is preliminary data.</text>
</comment>
<comment type="caution">
    <text evidence="7">Lacks conserved residue(s) required for the propagation of feature annotation.</text>
</comment>
<dbReference type="SUPFAM" id="SSF57424">
    <property type="entry name" value="LDL receptor-like module"/>
    <property type="match status" value="2"/>
</dbReference>
<evidence type="ECO:0000256" key="2">
    <source>
        <dbReference type="ARBA" id="ARBA00022692"/>
    </source>
</evidence>
<dbReference type="CDD" id="cd00112">
    <property type="entry name" value="LDLa"/>
    <property type="match status" value="3"/>
</dbReference>
<evidence type="ECO:0000259" key="9">
    <source>
        <dbReference type="PROSITE" id="PS50026"/>
    </source>
</evidence>
<dbReference type="PANTHER" id="PTHR24270">
    <property type="entry name" value="LOW-DENSITY LIPOPROTEIN RECEPTOR-RELATED"/>
    <property type="match status" value="1"/>
</dbReference>
<feature type="disulfide bond" evidence="8">
    <location>
        <begin position="689"/>
        <end position="701"/>
    </location>
</feature>
<keyword evidence="3" id="KW-0677">Repeat</keyword>